<dbReference type="SUPFAM" id="SSF53590">
    <property type="entry name" value="Nucleoside hydrolase"/>
    <property type="match status" value="1"/>
</dbReference>
<dbReference type="GO" id="GO:0008477">
    <property type="term" value="F:purine nucleosidase activity"/>
    <property type="evidence" value="ECO:0007669"/>
    <property type="project" value="TreeGrafter"/>
</dbReference>
<dbReference type="Proteomes" id="UP000593758">
    <property type="component" value="Chromosome"/>
</dbReference>
<dbReference type="InterPro" id="IPR001910">
    <property type="entry name" value="Inosine/uridine_hydrolase_dom"/>
</dbReference>
<evidence type="ECO:0000313" key="4">
    <source>
        <dbReference type="EMBL" id="QOR71880.1"/>
    </source>
</evidence>
<proteinExistence type="predicted"/>
<reference evidence="4 5" key="1">
    <citation type="submission" date="2020-10" db="EMBL/GenBank/DDBJ databases">
        <title>Haloactinobacterium sp. RN3S43, a bacterium isolated from saline soil.</title>
        <authorList>
            <person name="Sun J.-Q."/>
        </authorList>
    </citation>
    <scope>NUCLEOTIDE SEQUENCE [LARGE SCALE GENOMIC DNA]</scope>
    <source>
        <strain evidence="4 5">RN3S43</strain>
    </source>
</reference>
<dbReference type="AlphaFoldDB" id="A0A7M1SWB7"/>
<evidence type="ECO:0000259" key="3">
    <source>
        <dbReference type="Pfam" id="PF01156"/>
    </source>
</evidence>
<dbReference type="Pfam" id="PF01156">
    <property type="entry name" value="IU_nuc_hydro"/>
    <property type="match status" value="1"/>
</dbReference>
<evidence type="ECO:0000313" key="5">
    <source>
        <dbReference type="Proteomes" id="UP000593758"/>
    </source>
</evidence>
<accession>A0A7M1SWB7</accession>
<name>A0A7M1SWB7_9MICO</name>
<dbReference type="RefSeq" id="WP_193498532.1">
    <property type="nucleotide sequence ID" value="NZ_CP063169.1"/>
</dbReference>
<evidence type="ECO:0000256" key="2">
    <source>
        <dbReference type="ARBA" id="ARBA00023295"/>
    </source>
</evidence>
<protein>
    <submittedName>
        <fullName evidence="4">Nucleoside hydrolase</fullName>
    </submittedName>
</protein>
<dbReference type="InterPro" id="IPR023186">
    <property type="entry name" value="IUNH"/>
</dbReference>
<dbReference type="EMBL" id="CP063169">
    <property type="protein sequence ID" value="QOR71880.1"/>
    <property type="molecule type" value="Genomic_DNA"/>
</dbReference>
<keyword evidence="5" id="KW-1185">Reference proteome</keyword>
<sequence>MSTHHSVVLDTDLGTDVDDAMALALLLGSPEVELAAVTTVYGDTLLRARLVQRYASLAGRRLPVWAGEAATRSGREVWWAGHEGSLHPGLEAENVEPGDGAASLAEAVTSRPGRDVLAIGPLTNLALALERTPPMAGSARGFWLMGGDFTAPEPEHNIRSDIDAARVVFDSGASIVIAGVDVTRQVRIEARQLEQIAGAGRIGAALAADIDQWWKFWNETWNVPHDPVAVLALLRPELVTLSEPGRVHVSDDGVTTHEVWPDGNVRVVLELDAARVAEEIVTRIVRAGEAAAT</sequence>
<gene>
    <name evidence="4" type="ORF">IM660_06360</name>
</gene>
<dbReference type="InterPro" id="IPR036452">
    <property type="entry name" value="Ribo_hydro-like"/>
</dbReference>
<dbReference type="PANTHER" id="PTHR12304:SF4">
    <property type="entry name" value="URIDINE NUCLEOSIDASE"/>
    <property type="match status" value="1"/>
</dbReference>
<feature type="domain" description="Inosine/uridine-preferring nucleoside hydrolase" evidence="3">
    <location>
        <begin position="7"/>
        <end position="276"/>
    </location>
</feature>
<dbReference type="KEGG" id="halt:IM660_06360"/>
<organism evidence="4 5">
    <name type="scientific">Ruania alkalisoli</name>
    <dbReference type="NCBI Taxonomy" id="2779775"/>
    <lineage>
        <taxon>Bacteria</taxon>
        <taxon>Bacillati</taxon>
        <taxon>Actinomycetota</taxon>
        <taxon>Actinomycetes</taxon>
        <taxon>Micrococcales</taxon>
        <taxon>Ruaniaceae</taxon>
        <taxon>Ruania</taxon>
    </lineage>
</organism>
<dbReference type="GO" id="GO:0005829">
    <property type="term" value="C:cytosol"/>
    <property type="evidence" value="ECO:0007669"/>
    <property type="project" value="TreeGrafter"/>
</dbReference>
<dbReference type="Gene3D" id="3.90.245.10">
    <property type="entry name" value="Ribonucleoside hydrolase-like"/>
    <property type="match status" value="1"/>
</dbReference>
<dbReference type="PANTHER" id="PTHR12304">
    <property type="entry name" value="INOSINE-URIDINE PREFERRING NUCLEOSIDE HYDROLASE"/>
    <property type="match status" value="1"/>
</dbReference>
<keyword evidence="2" id="KW-0326">Glycosidase</keyword>
<keyword evidence="1 4" id="KW-0378">Hydrolase</keyword>
<dbReference type="GO" id="GO:0006152">
    <property type="term" value="P:purine nucleoside catabolic process"/>
    <property type="evidence" value="ECO:0007669"/>
    <property type="project" value="TreeGrafter"/>
</dbReference>
<evidence type="ECO:0000256" key="1">
    <source>
        <dbReference type="ARBA" id="ARBA00022801"/>
    </source>
</evidence>